<evidence type="ECO:0000256" key="1">
    <source>
        <dbReference type="SAM" id="MobiDB-lite"/>
    </source>
</evidence>
<accession>A0A2P5EQ05</accession>
<organism evidence="2 3">
    <name type="scientific">Trema orientale</name>
    <name type="common">Charcoal tree</name>
    <name type="synonym">Celtis orientalis</name>
    <dbReference type="NCBI Taxonomy" id="63057"/>
    <lineage>
        <taxon>Eukaryota</taxon>
        <taxon>Viridiplantae</taxon>
        <taxon>Streptophyta</taxon>
        <taxon>Embryophyta</taxon>
        <taxon>Tracheophyta</taxon>
        <taxon>Spermatophyta</taxon>
        <taxon>Magnoliopsida</taxon>
        <taxon>eudicotyledons</taxon>
        <taxon>Gunneridae</taxon>
        <taxon>Pentapetalae</taxon>
        <taxon>rosids</taxon>
        <taxon>fabids</taxon>
        <taxon>Rosales</taxon>
        <taxon>Cannabaceae</taxon>
        <taxon>Trema</taxon>
    </lineage>
</organism>
<sequence length="65" mass="7309">MSQIYTQDWPGRESSKGSKIHHQLSREKNRGVFCAVFQSMGKKVYASPSIATVIGLNSQLQQIKK</sequence>
<feature type="non-terminal residue" evidence="2">
    <location>
        <position position="65"/>
    </location>
</feature>
<evidence type="ECO:0000313" key="3">
    <source>
        <dbReference type="Proteomes" id="UP000237000"/>
    </source>
</evidence>
<comment type="caution">
    <text evidence="2">The sequence shown here is derived from an EMBL/GenBank/DDBJ whole genome shotgun (WGS) entry which is preliminary data.</text>
</comment>
<dbReference type="InParanoid" id="A0A2P5EQ05"/>
<dbReference type="AlphaFoldDB" id="A0A2P5EQ05"/>
<dbReference type="EMBL" id="JXTC01000115">
    <property type="protein sequence ID" value="PON87624.1"/>
    <property type="molecule type" value="Genomic_DNA"/>
</dbReference>
<dbReference type="Proteomes" id="UP000237000">
    <property type="component" value="Unassembled WGS sequence"/>
</dbReference>
<evidence type="ECO:0000313" key="2">
    <source>
        <dbReference type="EMBL" id="PON87624.1"/>
    </source>
</evidence>
<reference evidence="3" key="1">
    <citation type="submission" date="2016-06" db="EMBL/GenBank/DDBJ databases">
        <title>Parallel loss of symbiosis genes in relatives of nitrogen-fixing non-legume Parasponia.</title>
        <authorList>
            <person name="Van Velzen R."/>
            <person name="Holmer R."/>
            <person name="Bu F."/>
            <person name="Rutten L."/>
            <person name="Van Zeijl A."/>
            <person name="Liu W."/>
            <person name="Santuari L."/>
            <person name="Cao Q."/>
            <person name="Sharma T."/>
            <person name="Shen D."/>
            <person name="Roswanjaya Y."/>
            <person name="Wardhani T."/>
            <person name="Kalhor M.S."/>
            <person name="Jansen J."/>
            <person name="Van den Hoogen J."/>
            <person name="Gungor B."/>
            <person name="Hartog M."/>
            <person name="Hontelez J."/>
            <person name="Verver J."/>
            <person name="Yang W.-C."/>
            <person name="Schijlen E."/>
            <person name="Repin R."/>
            <person name="Schilthuizen M."/>
            <person name="Schranz E."/>
            <person name="Heidstra R."/>
            <person name="Miyata K."/>
            <person name="Fedorova E."/>
            <person name="Kohlen W."/>
            <person name="Bisseling T."/>
            <person name="Smit S."/>
            <person name="Geurts R."/>
        </authorList>
    </citation>
    <scope>NUCLEOTIDE SEQUENCE [LARGE SCALE GENOMIC DNA]</scope>
    <source>
        <strain evidence="3">cv. RG33-2</strain>
    </source>
</reference>
<gene>
    <name evidence="2" type="ORF">TorRG33x02_166170</name>
</gene>
<proteinExistence type="predicted"/>
<feature type="region of interest" description="Disordered" evidence="1">
    <location>
        <begin position="1"/>
        <end position="24"/>
    </location>
</feature>
<protein>
    <submittedName>
        <fullName evidence="2">Uncharacterized protein</fullName>
    </submittedName>
</protein>
<name>A0A2P5EQ05_TREOI</name>
<keyword evidence="3" id="KW-1185">Reference proteome</keyword>